<dbReference type="AlphaFoldDB" id="A0AAT9HLU9"/>
<evidence type="ECO:0000313" key="1">
    <source>
        <dbReference type="EMBL" id="BFO18491.1"/>
    </source>
</evidence>
<evidence type="ECO:0008006" key="2">
    <source>
        <dbReference type="Google" id="ProtNLM"/>
    </source>
</evidence>
<reference evidence="1" key="1">
    <citation type="submission" date="2024-06" db="EMBL/GenBank/DDBJ databases">
        <authorList>
            <consortium name="consrtm"/>
            <person name="Uemura M."/>
            <person name="Terahara T."/>
        </authorList>
    </citation>
    <scope>NUCLEOTIDE SEQUENCE</scope>
    <source>
        <strain evidence="1">KM77-8</strain>
    </source>
</reference>
<protein>
    <recommendedName>
        <fullName evidence="2">Carbohydrate ABC transporter substrate-binding protein</fullName>
    </recommendedName>
</protein>
<dbReference type="EMBL" id="AP035768">
    <property type="protein sequence ID" value="BFO18491.1"/>
    <property type="molecule type" value="Genomic_DNA"/>
</dbReference>
<dbReference type="Gene3D" id="3.40.190.10">
    <property type="entry name" value="Periplasmic binding protein-like II"/>
    <property type="match status" value="2"/>
</dbReference>
<organism evidence="1">
    <name type="scientific">Streptomyces haneummycinicus</name>
    <dbReference type="NCBI Taxonomy" id="3074435"/>
    <lineage>
        <taxon>Bacteria</taxon>
        <taxon>Bacillati</taxon>
        <taxon>Actinomycetota</taxon>
        <taxon>Actinomycetes</taxon>
        <taxon>Kitasatosporales</taxon>
        <taxon>Streptomycetaceae</taxon>
        <taxon>Streptomyces</taxon>
    </lineage>
</organism>
<name>A0AAT9HLU9_9ACTN</name>
<sequence length="112" mass="12086">MLSRRPKNEDAAKKFLEFLGVARAAELYTGVDPSNLAANERADTGSYNALQTKSAGLINSAKNISQFADRDSDPGFIGTVVLPGLVEWLGHPDDGTAALKKIESQRSRFFTA</sequence>
<reference evidence="1" key="2">
    <citation type="submission" date="2024-07" db="EMBL/GenBank/DDBJ databases">
        <title>Streptomyces haneummycinica sp. nov., a new antibiotic-producing actinobacterium isolated from marine sediment.</title>
        <authorList>
            <person name="Uemura M."/>
            <person name="Hamada M."/>
            <person name="Hirano S."/>
            <person name="Kobayashi K."/>
            <person name="Ohshiro T."/>
            <person name="Kobayashi T."/>
            <person name="Terahara T."/>
        </authorList>
    </citation>
    <scope>NUCLEOTIDE SEQUENCE</scope>
    <source>
        <strain evidence="1">KM77-8</strain>
    </source>
</reference>
<gene>
    <name evidence="1" type="ORF">SHKM778_48790</name>
</gene>
<accession>A0AAT9HLU9</accession>
<proteinExistence type="predicted"/>